<dbReference type="Gene3D" id="2.40.30.170">
    <property type="match status" value="1"/>
</dbReference>
<dbReference type="PANTHER" id="PTHR30469:SF39">
    <property type="entry name" value="SLL0180 PROTEIN"/>
    <property type="match status" value="1"/>
</dbReference>
<evidence type="ECO:0000259" key="7">
    <source>
        <dbReference type="Pfam" id="PF25917"/>
    </source>
</evidence>
<comment type="similarity">
    <text evidence="2">Belongs to the membrane fusion protein (MFP) (TC 8.A.1) family.</text>
</comment>
<dbReference type="Gene3D" id="2.40.50.100">
    <property type="match status" value="1"/>
</dbReference>
<comment type="caution">
    <text evidence="9">The sequence shown here is derived from an EMBL/GenBank/DDBJ whole genome shotgun (WGS) entry which is preliminary data.</text>
</comment>
<proteinExistence type="inferred from homology"/>
<evidence type="ECO:0000259" key="8">
    <source>
        <dbReference type="Pfam" id="PF25967"/>
    </source>
</evidence>
<dbReference type="InterPro" id="IPR058627">
    <property type="entry name" value="MdtA-like_C"/>
</dbReference>
<evidence type="ECO:0000259" key="6">
    <source>
        <dbReference type="Pfam" id="PF25876"/>
    </source>
</evidence>
<keyword evidence="3" id="KW-0813">Transport</keyword>
<feature type="compositionally biased region" description="Gly residues" evidence="5">
    <location>
        <begin position="371"/>
        <end position="383"/>
    </location>
</feature>
<dbReference type="InterPro" id="IPR058625">
    <property type="entry name" value="MdtA-like_BSH"/>
</dbReference>
<dbReference type="NCBIfam" id="TIGR01730">
    <property type="entry name" value="RND_mfp"/>
    <property type="match status" value="1"/>
</dbReference>
<dbReference type="Gene3D" id="1.10.287.470">
    <property type="entry name" value="Helix hairpin bin"/>
    <property type="match status" value="1"/>
</dbReference>
<sequence length="383" mass="40277">MRRVSVGGAWLALLVLSGCGNRKGTEGPQQGPQGASRALPVEVLALEPGQVQDTGEYLGQLISRRSVTLRPQVSGYVQAIHVRPGEQVKAGQVLLVVDPRRERAGLRAAEAQRASAVANREYARNTRQRAEQLLAEGLLSRQDYEQAVAQASSAEASARAAEAEIQSQQVQLGYHQVSAPFAGVVGDIPVKVGDSVTPETELTRVDQSQALELSVQVPVERAARIEPGHTPVEVLDGEDKLLVSAPVFFVAPTPVEATQLVEVKAAFENTMGLRAGQLVRARVVYATRQALLLPTYAVSRLGSQSFAFTVVPGDGGTVVQRQPVTLGQVQGNSFELLEGLEAGTQVAVSGVQLLQDGQAVVPKPAEPKGAQGTGVGGASDAGQ</sequence>
<feature type="region of interest" description="Disordered" evidence="5">
    <location>
        <begin position="362"/>
        <end position="383"/>
    </location>
</feature>
<keyword evidence="10" id="KW-1185">Reference proteome</keyword>
<dbReference type="PANTHER" id="PTHR30469">
    <property type="entry name" value="MULTIDRUG RESISTANCE PROTEIN MDTA"/>
    <property type="match status" value="1"/>
</dbReference>
<feature type="domain" description="Multidrug resistance protein MdtA-like alpha-helical hairpin" evidence="6">
    <location>
        <begin position="107"/>
        <end position="174"/>
    </location>
</feature>
<evidence type="ECO:0000256" key="4">
    <source>
        <dbReference type="SAM" id="Coils"/>
    </source>
</evidence>
<feature type="domain" description="Multidrug resistance protein MdtA-like C-terminal permuted SH3" evidence="8">
    <location>
        <begin position="289"/>
        <end position="352"/>
    </location>
</feature>
<dbReference type="Pfam" id="PF25967">
    <property type="entry name" value="RND-MFP_C"/>
    <property type="match status" value="1"/>
</dbReference>
<keyword evidence="4" id="KW-0175">Coiled coil</keyword>
<evidence type="ECO:0000313" key="10">
    <source>
        <dbReference type="Proteomes" id="UP001291309"/>
    </source>
</evidence>
<evidence type="ECO:0000313" key="9">
    <source>
        <dbReference type="EMBL" id="MDY7225293.1"/>
    </source>
</evidence>
<name>A0ABU5GVS7_9BACT</name>
<dbReference type="RefSeq" id="WP_321544005.1">
    <property type="nucleotide sequence ID" value="NZ_JAXIVS010000001.1"/>
</dbReference>
<feature type="domain" description="Multidrug resistance protein MdtA-like barrel-sandwich hybrid" evidence="7">
    <location>
        <begin position="65"/>
        <end position="198"/>
    </location>
</feature>
<evidence type="ECO:0000256" key="5">
    <source>
        <dbReference type="SAM" id="MobiDB-lite"/>
    </source>
</evidence>
<evidence type="ECO:0000256" key="1">
    <source>
        <dbReference type="ARBA" id="ARBA00004196"/>
    </source>
</evidence>
<reference evidence="9 10" key="1">
    <citation type="submission" date="2023-12" db="EMBL/GenBank/DDBJ databases">
        <title>the genome sequence of Hyalangium sp. s54d21.</title>
        <authorList>
            <person name="Zhang X."/>
        </authorList>
    </citation>
    <scope>NUCLEOTIDE SEQUENCE [LARGE SCALE GENOMIC DNA]</scope>
    <source>
        <strain evidence="10">s54d21</strain>
    </source>
</reference>
<evidence type="ECO:0000256" key="2">
    <source>
        <dbReference type="ARBA" id="ARBA00009477"/>
    </source>
</evidence>
<dbReference type="Proteomes" id="UP001291309">
    <property type="component" value="Unassembled WGS sequence"/>
</dbReference>
<evidence type="ECO:0000256" key="3">
    <source>
        <dbReference type="ARBA" id="ARBA00022448"/>
    </source>
</evidence>
<dbReference type="InterPro" id="IPR058624">
    <property type="entry name" value="MdtA-like_HH"/>
</dbReference>
<dbReference type="InterPro" id="IPR006143">
    <property type="entry name" value="RND_pump_MFP"/>
</dbReference>
<dbReference type="Pfam" id="PF25917">
    <property type="entry name" value="BSH_RND"/>
    <property type="match status" value="1"/>
</dbReference>
<protein>
    <submittedName>
        <fullName evidence="9">Efflux RND transporter periplasmic adaptor subunit</fullName>
    </submittedName>
</protein>
<dbReference type="Gene3D" id="2.40.420.20">
    <property type="match status" value="1"/>
</dbReference>
<organism evidence="9 10">
    <name type="scientific">Hyalangium rubrum</name>
    <dbReference type="NCBI Taxonomy" id="3103134"/>
    <lineage>
        <taxon>Bacteria</taxon>
        <taxon>Pseudomonadati</taxon>
        <taxon>Myxococcota</taxon>
        <taxon>Myxococcia</taxon>
        <taxon>Myxococcales</taxon>
        <taxon>Cystobacterineae</taxon>
        <taxon>Archangiaceae</taxon>
        <taxon>Hyalangium</taxon>
    </lineage>
</organism>
<dbReference type="SUPFAM" id="SSF111369">
    <property type="entry name" value="HlyD-like secretion proteins"/>
    <property type="match status" value="1"/>
</dbReference>
<dbReference type="EMBL" id="JAXIVS010000001">
    <property type="protein sequence ID" value="MDY7225293.1"/>
    <property type="molecule type" value="Genomic_DNA"/>
</dbReference>
<gene>
    <name evidence="9" type="ORF">SYV04_02825</name>
</gene>
<dbReference type="PROSITE" id="PS51257">
    <property type="entry name" value="PROKAR_LIPOPROTEIN"/>
    <property type="match status" value="1"/>
</dbReference>
<accession>A0ABU5GVS7</accession>
<feature type="coiled-coil region" evidence="4">
    <location>
        <begin position="144"/>
        <end position="171"/>
    </location>
</feature>
<dbReference type="Pfam" id="PF25876">
    <property type="entry name" value="HH_MFP_RND"/>
    <property type="match status" value="1"/>
</dbReference>
<comment type="subcellular location">
    <subcellularLocation>
        <location evidence="1">Cell envelope</location>
    </subcellularLocation>
</comment>